<name>A0A212U0X3_9BURK</name>
<evidence type="ECO:0000256" key="1">
    <source>
        <dbReference type="SAM" id="Phobius"/>
    </source>
</evidence>
<keyword evidence="1" id="KW-1133">Transmembrane helix</keyword>
<dbReference type="AlphaFoldDB" id="A0A212U0X3"/>
<dbReference type="PANTHER" id="PTHR15887">
    <property type="entry name" value="TRANSMEMBRANE PROTEIN 69"/>
    <property type="match status" value="1"/>
</dbReference>
<dbReference type="RefSeq" id="WP_088813354.1">
    <property type="nucleotide sequence ID" value="NZ_FYEX01000002.1"/>
</dbReference>
<dbReference type="EMBL" id="FYEX01000002">
    <property type="protein sequence ID" value="SNC71888.1"/>
    <property type="molecule type" value="Genomic_DNA"/>
</dbReference>
<protein>
    <recommendedName>
        <fullName evidence="4">DUF3429 domain-containing protein</fullName>
    </recommendedName>
</protein>
<sequence length="155" mass="17080">MLAPITKRLGYAGLIPFILLSALVQFAESPWDFWAANSLLLYGASIASFVGALHWGPLLGPQSNTVTNNYWRDKGAWLWGVVPSLCAWGALHLAFSTGYFVIAATLLVALLVDRQQFHHLISDEAYLEDFLKMRTTLTLVAAASLVWAGIAIRQF</sequence>
<feature type="transmembrane region" description="Helical" evidence="1">
    <location>
        <begin position="130"/>
        <end position="152"/>
    </location>
</feature>
<evidence type="ECO:0000313" key="3">
    <source>
        <dbReference type="Proteomes" id="UP000197215"/>
    </source>
</evidence>
<keyword evidence="1" id="KW-0472">Membrane</keyword>
<proteinExistence type="predicted"/>
<reference evidence="3" key="1">
    <citation type="submission" date="2017-06" db="EMBL/GenBank/DDBJ databases">
        <authorList>
            <person name="Varghese N."/>
            <person name="Submissions S."/>
        </authorList>
    </citation>
    <scope>NUCLEOTIDE SEQUENCE [LARGE SCALE GENOMIC DNA]</scope>
    <source>
        <strain evidence="3">MWH-VicM1</strain>
    </source>
</reference>
<feature type="transmembrane region" description="Helical" evidence="1">
    <location>
        <begin position="9"/>
        <end position="27"/>
    </location>
</feature>
<keyword evidence="1" id="KW-0812">Transmembrane</keyword>
<dbReference type="Pfam" id="PF11911">
    <property type="entry name" value="DUF3429"/>
    <property type="match status" value="1"/>
</dbReference>
<keyword evidence="3" id="KW-1185">Reference proteome</keyword>
<evidence type="ECO:0000313" key="2">
    <source>
        <dbReference type="EMBL" id="SNC71888.1"/>
    </source>
</evidence>
<dbReference type="Proteomes" id="UP000197215">
    <property type="component" value="Unassembled WGS sequence"/>
</dbReference>
<dbReference type="InterPro" id="IPR021836">
    <property type="entry name" value="DUF3429"/>
</dbReference>
<accession>A0A212U0X3</accession>
<feature type="transmembrane region" description="Helical" evidence="1">
    <location>
        <begin position="33"/>
        <end position="56"/>
    </location>
</feature>
<dbReference type="OrthoDB" id="8591832at2"/>
<dbReference type="PANTHER" id="PTHR15887:SF1">
    <property type="entry name" value="TRANSMEMBRANE PROTEIN 69"/>
    <property type="match status" value="1"/>
</dbReference>
<organism evidence="2 3">
    <name type="scientific">Polynucleobacter victoriensis</name>
    <dbReference type="NCBI Taxonomy" id="2049319"/>
    <lineage>
        <taxon>Bacteria</taxon>
        <taxon>Pseudomonadati</taxon>
        <taxon>Pseudomonadota</taxon>
        <taxon>Betaproteobacteria</taxon>
        <taxon>Burkholderiales</taxon>
        <taxon>Burkholderiaceae</taxon>
        <taxon>Polynucleobacter</taxon>
    </lineage>
</organism>
<feature type="transmembrane region" description="Helical" evidence="1">
    <location>
        <begin position="77"/>
        <end position="110"/>
    </location>
</feature>
<gene>
    <name evidence="2" type="ORF">SAMN06295916_1413</name>
</gene>
<evidence type="ECO:0008006" key="4">
    <source>
        <dbReference type="Google" id="ProtNLM"/>
    </source>
</evidence>